<dbReference type="Gene3D" id="3.30.430.20">
    <property type="entry name" value="Gnk2 domain, C-X8-C-X2-C motif"/>
    <property type="match status" value="2"/>
</dbReference>
<evidence type="ECO:0000256" key="5">
    <source>
        <dbReference type="ARBA" id="ARBA00038515"/>
    </source>
</evidence>
<evidence type="ECO:0000256" key="1">
    <source>
        <dbReference type="ARBA" id="ARBA00004613"/>
    </source>
</evidence>
<dbReference type="CDD" id="cd23509">
    <property type="entry name" value="Gnk2-like"/>
    <property type="match status" value="2"/>
</dbReference>
<dbReference type="EMBL" id="BKCJ010162098">
    <property type="protein sequence ID" value="GEY23520.1"/>
    <property type="molecule type" value="Genomic_DNA"/>
</dbReference>
<accession>A0A699HK48</accession>
<proteinExistence type="inferred from homology"/>
<feature type="domain" description="Gnk2-homologous" evidence="7">
    <location>
        <begin position="606"/>
        <end position="701"/>
    </location>
</feature>
<evidence type="ECO:0000256" key="4">
    <source>
        <dbReference type="ARBA" id="ARBA00022737"/>
    </source>
</evidence>
<feature type="domain" description="Gnk2-homologous" evidence="7">
    <location>
        <begin position="496"/>
        <end position="600"/>
    </location>
</feature>
<comment type="caution">
    <text evidence="8">The sequence shown here is derived from an EMBL/GenBank/DDBJ whole genome shotgun (WGS) entry which is preliminary data.</text>
</comment>
<feature type="region of interest" description="Disordered" evidence="6">
    <location>
        <begin position="276"/>
        <end position="295"/>
    </location>
</feature>
<feature type="region of interest" description="Disordered" evidence="6">
    <location>
        <begin position="101"/>
        <end position="128"/>
    </location>
</feature>
<comment type="subcellular location">
    <subcellularLocation>
        <location evidence="1">Secreted</location>
    </subcellularLocation>
</comment>
<reference evidence="8" key="1">
    <citation type="journal article" date="2019" name="Sci. Rep.">
        <title>Draft genome of Tanacetum cinerariifolium, the natural source of mosquito coil.</title>
        <authorList>
            <person name="Yamashiro T."/>
            <person name="Shiraishi A."/>
            <person name="Satake H."/>
            <person name="Nakayama K."/>
        </authorList>
    </citation>
    <scope>NUCLEOTIDE SEQUENCE</scope>
</reference>
<evidence type="ECO:0000256" key="6">
    <source>
        <dbReference type="SAM" id="MobiDB-lite"/>
    </source>
</evidence>
<feature type="compositionally biased region" description="Basic and acidic residues" evidence="6">
    <location>
        <begin position="282"/>
        <end position="295"/>
    </location>
</feature>
<keyword evidence="2" id="KW-0964">Secreted</keyword>
<dbReference type="AlphaFoldDB" id="A0A699HK48"/>
<evidence type="ECO:0000259" key="7">
    <source>
        <dbReference type="PROSITE" id="PS51473"/>
    </source>
</evidence>
<evidence type="ECO:0000256" key="2">
    <source>
        <dbReference type="ARBA" id="ARBA00022525"/>
    </source>
</evidence>
<dbReference type="PANTHER" id="PTHR32411">
    <property type="entry name" value="CYSTEINE-RICH REPEAT SECRETORY PROTEIN 38-RELATED"/>
    <property type="match status" value="1"/>
</dbReference>
<dbReference type="InterPro" id="IPR002902">
    <property type="entry name" value="GNK2"/>
</dbReference>
<organism evidence="8">
    <name type="scientific">Tanacetum cinerariifolium</name>
    <name type="common">Dalmatian daisy</name>
    <name type="synonym">Chrysanthemum cinerariifolium</name>
    <dbReference type="NCBI Taxonomy" id="118510"/>
    <lineage>
        <taxon>Eukaryota</taxon>
        <taxon>Viridiplantae</taxon>
        <taxon>Streptophyta</taxon>
        <taxon>Embryophyta</taxon>
        <taxon>Tracheophyta</taxon>
        <taxon>Spermatophyta</taxon>
        <taxon>Magnoliopsida</taxon>
        <taxon>eudicotyledons</taxon>
        <taxon>Gunneridae</taxon>
        <taxon>Pentapetalae</taxon>
        <taxon>asterids</taxon>
        <taxon>campanulids</taxon>
        <taxon>Asterales</taxon>
        <taxon>Asteraceae</taxon>
        <taxon>Asteroideae</taxon>
        <taxon>Anthemideae</taxon>
        <taxon>Anthemidinae</taxon>
        <taxon>Tanacetum</taxon>
    </lineage>
</organism>
<dbReference type="Pfam" id="PF25597">
    <property type="entry name" value="SH3_retrovirus"/>
    <property type="match status" value="1"/>
</dbReference>
<dbReference type="Pfam" id="PF01657">
    <property type="entry name" value="Stress-antifung"/>
    <property type="match status" value="2"/>
</dbReference>
<dbReference type="PROSITE" id="PS51473">
    <property type="entry name" value="GNK2"/>
    <property type="match status" value="2"/>
</dbReference>
<protein>
    <submittedName>
        <fullName evidence="8">Zinc finger, CCHC-type</fullName>
    </submittedName>
</protein>
<comment type="similarity">
    <text evidence="5">Belongs to the cysteine-rich repeat secretory protein family.</text>
</comment>
<dbReference type="InterPro" id="IPR038408">
    <property type="entry name" value="GNK2_sf"/>
</dbReference>
<name>A0A699HK48_TANCI</name>
<sequence length="701" mass="79650">MIRKSENDMYGKLDNWSYMPLSLPKKVLQEVNLAHKVKEMKSCCSGTYTASLVSANCYIRHSTDEYIKDFKHTLKHGNDDLSLVQLGSHLRIEKSLRVQDSDKDKCKEVSGPSVNMTEEGKNKHNKQNKGTVVVVKRTTQMLVVRKRGLRTNPKTKVDAIVRWIDSGATTHVCKDRCWFKTYEPMKDGSVLYMDSVYMSSSTVVNSLLWHARLGHVHYKRMLEMFKDDLIPAIDENPKKVVVKLPDPKRKNLNEKGIDCIFVGYVEHSKAYRPKDIILNSDESQRDDHSDDVPSEIPEPHKGCKWIFKKKMKVDGTIDKFKARLKLNREDCSSVSTPMDPVEKLRPDTNKHVDQLEYSRAIGCLMYAMTSIRPDIAYAVGRMSRFTGNPSRQHWQAITGVFKYLKMGFLLGGGVISWAFKKQTCMTGSTIKSKFVALVTAGKEAEWECGILGSWLKQVGISLKGEHLEMKISIISFFFVLQLIIIDVVNLAIAQSLTHDVFKCRDGDYPPNSLWENNFKQALDALINDGPSAHRNFVYKTVGMYVEQVYTAAFCPSYVKFDACKDCLKKLVTQFDKYCVRKKQVIAWSLKCMIRKSNNHMFGQLDDWSYMPLSLPAKVAKIVEFDNTWKKLADTLTPQAVSESRNKSHDKKFASGNEKYGSQTLYMAVECVGDISEPLCTTCLSHKVKEMKSCCSGTTTAS</sequence>
<gene>
    <name evidence="8" type="ORF">Tci_395494</name>
</gene>
<keyword evidence="3" id="KW-0732">Signal</keyword>
<feature type="non-terminal residue" evidence="8">
    <location>
        <position position="701"/>
    </location>
</feature>
<dbReference type="GO" id="GO:0005576">
    <property type="term" value="C:extracellular region"/>
    <property type="evidence" value="ECO:0007669"/>
    <property type="project" value="UniProtKB-SubCell"/>
</dbReference>
<dbReference type="PANTHER" id="PTHR32411:SF43">
    <property type="entry name" value="CYSTEINE-RICH REPEAT SECRETORY PROTEIN 38"/>
    <property type="match status" value="1"/>
</dbReference>
<dbReference type="Pfam" id="PF13976">
    <property type="entry name" value="gag_pre-integrs"/>
    <property type="match status" value="1"/>
</dbReference>
<dbReference type="InterPro" id="IPR057670">
    <property type="entry name" value="SH3_retrovirus"/>
</dbReference>
<dbReference type="InterPro" id="IPR025724">
    <property type="entry name" value="GAG-pre-integrase_dom"/>
</dbReference>
<evidence type="ECO:0000256" key="3">
    <source>
        <dbReference type="ARBA" id="ARBA00022729"/>
    </source>
</evidence>
<evidence type="ECO:0000313" key="8">
    <source>
        <dbReference type="EMBL" id="GEY23520.1"/>
    </source>
</evidence>
<dbReference type="InterPro" id="IPR050581">
    <property type="entry name" value="CRR_secretory_protein"/>
</dbReference>
<keyword evidence="4" id="KW-0677">Repeat</keyword>